<protein>
    <submittedName>
        <fullName evidence="6">DUF862 domain-containing protein</fullName>
    </submittedName>
</protein>
<name>A0A0N4ZE28_PARTI</name>
<dbReference type="WBParaSite" id="PTRK_0000586200.1">
    <property type="protein sequence ID" value="PTRK_0000586200.1"/>
    <property type="gene ID" value="PTRK_0000586200"/>
</dbReference>
<evidence type="ECO:0000313" key="6">
    <source>
        <dbReference type="WBParaSite" id="PTRK_0000586200.1"/>
    </source>
</evidence>
<evidence type="ECO:0000313" key="5">
    <source>
        <dbReference type="Proteomes" id="UP000038045"/>
    </source>
</evidence>
<dbReference type="InterPro" id="IPR008580">
    <property type="entry name" value="PPPDE_dom"/>
</dbReference>
<dbReference type="Gene3D" id="3.90.1720.30">
    <property type="entry name" value="PPPDE domains"/>
    <property type="match status" value="1"/>
</dbReference>
<dbReference type="GO" id="GO:0016579">
    <property type="term" value="P:protein deubiquitination"/>
    <property type="evidence" value="ECO:0007669"/>
    <property type="project" value="TreeGrafter"/>
</dbReference>
<organism evidence="5 6">
    <name type="scientific">Parastrongyloides trichosuri</name>
    <name type="common">Possum-specific nematode worm</name>
    <dbReference type="NCBI Taxonomy" id="131310"/>
    <lineage>
        <taxon>Eukaryota</taxon>
        <taxon>Metazoa</taxon>
        <taxon>Ecdysozoa</taxon>
        <taxon>Nematoda</taxon>
        <taxon>Chromadorea</taxon>
        <taxon>Rhabditida</taxon>
        <taxon>Tylenchina</taxon>
        <taxon>Panagrolaimomorpha</taxon>
        <taxon>Strongyloidoidea</taxon>
        <taxon>Strongyloididae</taxon>
        <taxon>Parastrongyloides</taxon>
    </lineage>
</organism>
<feature type="domain" description="PPPDE" evidence="4">
    <location>
        <begin position="4"/>
        <end position="145"/>
    </location>
</feature>
<dbReference type="GO" id="GO:0101005">
    <property type="term" value="F:deubiquitinase activity"/>
    <property type="evidence" value="ECO:0007669"/>
    <property type="project" value="TreeGrafter"/>
</dbReference>
<dbReference type="GO" id="GO:0006508">
    <property type="term" value="P:proteolysis"/>
    <property type="evidence" value="ECO:0007669"/>
    <property type="project" value="UniProtKB-KW"/>
</dbReference>
<sequence length="259" mass="30084">MPEEQVFLNIYQLDIKGIWKKAGIYHTGVEVYGQEFMFGGHPENKSGITSVRPKQACDYNNIFIYKKCINMGTTKYDKRTIFRVIEQLGSHFSGINYHLLKRNCNNFSDEFCKRIVGKGIPKKYNRIARIVNCIPLFYKIIPEQRFTFKNIDDNNERSSMISGNGTISFDLIFNNQPISSEMTSTISSIIIKNNLSKKDNLENTPFTFSKENEIEMSKRIKMKLCKSITENQTINKEKCEKIINFIRTSVNRTKNSLLH</sequence>
<evidence type="ECO:0000256" key="3">
    <source>
        <dbReference type="ARBA" id="ARBA00022801"/>
    </source>
</evidence>
<dbReference type="InterPro" id="IPR042266">
    <property type="entry name" value="PPPDE_sf"/>
</dbReference>
<proteinExistence type="inferred from homology"/>
<dbReference type="PROSITE" id="PS51858">
    <property type="entry name" value="PPPDE"/>
    <property type="match status" value="1"/>
</dbReference>
<evidence type="ECO:0000256" key="1">
    <source>
        <dbReference type="ARBA" id="ARBA00008140"/>
    </source>
</evidence>
<keyword evidence="5" id="KW-1185">Reference proteome</keyword>
<dbReference type="PANTHER" id="PTHR12378:SF80">
    <property type="entry name" value="IP06716P-RELATED"/>
    <property type="match status" value="1"/>
</dbReference>
<dbReference type="AlphaFoldDB" id="A0A0N4ZE28"/>
<dbReference type="PANTHER" id="PTHR12378">
    <property type="entry name" value="DESUMOYLATING ISOPEPTIDASE"/>
    <property type="match status" value="1"/>
</dbReference>
<evidence type="ECO:0000256" key="2">
    <source>
        <dbReference type="ARBA" id="ARBA00022670"/>
    </source>
</evidence>
<dbReference type="Pfam" id="PF05903">
    <property type="entry name" value="Peptidase_C97"/>
    <property type="match status" value="1"/>
</dbReference>
<comment type="similarity">
    <text evidence="1">Belongs to the DeSI family.</text>
</comment>
<accession>A0A0N4ZE28</accession>
<dbReference type="Proteomes" id="UP000038045">
    <property type="component" value="Unplaced"/>
</dbReference>
<reference evidence="6" key="1">
    <citation type="submission" date="2017-02" db="UniProtKB">
        <authorList>
            <consortium name="WormBaseParasite"/>
        </authorList>
    </citation>
    <scope>IDENTIFICATION</scope>
</reference>
<keyword evidence="3" id="KW-0378">Hydrolase</keyword>
<dbReference type="STRING" id="131310.A0A0N4ZE28"/>
<keyword evidence="2" id="KW-0645">Protease</keyword>
<dbReference type="SMART" id="SM01179">
    <property type="entry name" value="DUF862"/>
    <property type="match status" value="1"/>
</dbReference>
<evidence type="ECO:0000259" key="4">
    <source>
        <dbReference type="PROSITE" id="PS51858"/>
    </source>
</evidence>